<proteinExistence type="predicted"/>
<dbReference type="InterPro" id="IPR013534">
    <property type="entry name" value="Starch_synth_cat_dom"/>
</dbReference>
<dbReference type="Gene3D" id="2.60.40.10">
    <property type="entry name" value="Immunoglobulins"/>
    <property type="match status" value="1"/>
</dbReference>
<evidence type="ECO:0000256" key="3">
    <source>
        <dbReference type="ARBA" id="ARBA00012588"/>
    </source>
</evidence>
<keyword evidence="9" id="KW-1185">Reference proteome</keyword>
<dbReference type="PANTHER" id="PTHR46083">
    <property type="match status" value="1"/>
</dbReference>
<dbReference type="AlphaFoldDB" id="A0A2J8ACK0"/>
<comment type="caution">
    <text evidence="8">The sequence shown here is derived from an EMBL/GenBank/DDBJ whole genome shotgun (WGS) entry which is preliminary data.</text>
</comment>
<dbReference type="Pfam" id="PF08323">
    <property type="entry name" value="Glyco_transf_5"/>
    <property type="match status" value="1"/>
</dbReference>
<evidence type="ECO:0000313" key="8">
    <source>
        <dbReference type="EMBL" id="PNH10236.1"/>
    </source>
</evidence>
<dbReference type="Proteomes" id="UP000236333">
    <property type="component" value="Unassembled WGS sequence"/>
</dbReference>
<dbReference type="EC" id="2.4.1.21" evidence="3"/>
<evidence type="ECO:0000256" key="6">
    <source>
        <dbReference type="ARBA" id="ARBA00022922"/>
    </source>
</evidence>
<dbReference type="Pfam" id="PF16760">
    <property type="entry name" value="CBM53"/>
    <property type="match status" value="1"/>
</dbReference>
<dbReference type="InterPro" id="IPR013783">
    <property type="entry name" value="Ig-like_fold"/>
</dbReference>
<comment type="catalytic activity">
    <reaction evidence="1">
        <text>[(1-&gt;4)-alpha-D-glucosyl](n) + ADP-alpha-D-glucose = [(1-&gt;4)-alpha-D-glucosyl](n+1) + ADP + H(+)</text>
        <dbReference type="Rhea" id="RHEA:18189"/>
        <dbReference type="Rhea" id="RHEA-COMP:9584"/>
        <dbReference type="Rhea" id="RHEA-COMP:9587"/>
        <dbReference type="ChEBI" id="CHEBI:15378"/>
        <dbReference type="ChEBI" id="CHEBI:15444"/>
        <dbReference type="ChEBI" id="CHEBI:57498"/>
        <dbReference type="ChEBI" id="CHEBI:456216"/>
        <dbReference type="EC" id="2.4.1.21"/>
    </reaction>
</comment>
<evidence type="ECO:0000256" key="4">
    <source>
        <dbReference type="ARBA" id="ARBA00022676"/>
    </source>
</evidence>
<dbReference type="GO" id="GO:0019252">
    <property type="term" value="P:starch biosynthetic process"/>
    <property type="evidence" value="ECO:0007669"/>
    <property type="project" value="UniProtKB-UniPathway"/>
</dbReference>
<dbReference type="GO" id="GO:0009011">
    <property type="term" value="F:alpha-1,4-glucan glucosyltransferase (ADP-glucose donor) activity"/>
    <property type="evidence" value="ECO:0007669"/>
    <property type="project" value="UniProtKB-EC"/>
</dbReference>
<dbReference type="PANTHER" id="PTHR46083:SF5">
    <property type="entry name" value="STARCH SYNTHASE 3, CHLOROPLASTIC_AMYLOPLASTIC"/>
    <property type="match status" value="1"/>
</dbReference>
<gene>
    <name evidence="8" type="ORF">TSOC_003030</name>
</gene>
<evidence type="ECO:0000256" key="5">
    <source>
        <dbReference type="ARBA" id="ARBA00022679"/>
    </source>
</evidence>
<feature type="non-terminal residue" evidence="8">
    <location>
        <position position="1"/>
    </location>
</feature>
<evidence type="ECO:0000256" key="2">
    <source>
        <dbReference type="ARBA" id="ARBA00004727"/>
    </source>
</evidence>
<dbReference type="OrthoDB" id="2018403at2759"/>
<dbReference type="GO" id="GO:2001070">
    <property type="term" value="F:starch binding"/>
    <property type="evidence" value="ECO:0007669"/>
    <property type="project" value="InterPro"/>
</dbReference>
<dbReference type="EMBL" id="PGGS01000062">
    <property type="protein sequence ID" value="PNH10236.1"/>
    <property type="molecule type" value="Genomic_DNA"/>
</dbReference>
<comment type="pathway">
    <text evidence="2">Glycan biosynthesis; starch biosynthesis.</text>
</comment>
<reference evidence="8 9" key="1">
    <citation type="journal article" date="2017" name="Mol. Biol. Evol.">
        <title>The 4-celled Tetrabaena socialis nuclear genome reveals the essential components for genetic control of cell number at the origin of multicellularity in the volvocine lineage.</title>
        <authorList>
            <person name="Featherston J."/>
            <person name="Arakaki Y."/>
            <person name="Hanschen E.R."/>
            <person name="Ferris P.J."/>
            <person name="Michod R.E."/>
            <person name="Olson B.J.S.C."/>
            <person name="Nozaki H."/>
            <person name="Durand P.M."/>
        </authorList>
    </citation>
    <scope>NUCLEOTIDE SEQUENCE [LARGE SCALE GENOMIC DNA]</scope>
    <source>
        <strain evidence="8 9">NIES-571</strain>
    </source>
</reference>
<evidence type="ECO:0000313" key="9">
    <source>
        <dbReference type="Proteomes" id="UP000236333"/>
    </source>
</evidence>
<name>A0A2J8ACK0_9CHLO</name>
<organism evidence="8 9">
    <name type="scientific">Tetrabaena socialis</name>
    <dbReference type="NCBI Taxonomy" id="47790"/>
    <lineage>
        <taxon>Eukaryota</taxon>
        <taxon>Viridiplantae</taxon>
        <taxon>Chlorophyta</taxon>
        <taxon>core chlorophytes</taxon>
        <taxon>Chlorophyceae</taxon>
        <taxon>CS clade</taxon>
        <taxon>Chlamydomonadales</taxon>
        <taxon>Tetrabaenaceae</taxon>
        <taxon>Tetrabaena</taxon>
    </lineage>
</organism>
<keyword evidence="5" id="KW-0808">Transferase</keyword>
<keyword evidence="4" id="KW-0328">Glycosyltransferase</keyword>
<evidence type="ECO:0000256" key="1">
    <source>
        <dbReference type="ARBA" id="ARBA00001478"/>
    </source>
</evidence>
<dbReference type="SMART" id="SM01066">
    <property type="entry name" value="CBM_25"/>
    <property type="match status" value="1"/>
</dbReference>
<feature type="domain" description="Carbohydrate binding module family 25" evidence="7">
    <location>
        <begin position="34"/>
        <end position="136"/>
    </location>
</feature>
<accession>A0A2J8ACK0</accession>
<sequence>LRNNLSKLQEGGVTVLFRNGTPVFRVLPSAPQAGKRVTVQYNRKSGPFGKFDITDDNKISMLFGFNGWTAGGKLDMARVPTPASTAAMAPAAAQVSAATVPVPKDAYKMDFVFSDVPGGDGTYDNRGGFDYHLPVEGSPVQEQRLYVCHIAVEMAPIAKVGGLGDVVTALGRAVKEQGHVVEVILPRYDFFLQSSSLRDQMRYETEFDWGGTRIFVSTAIVENLRVFFIEPRNGFFATPTVYGSSSQRRLPAARGDRNNPPARAAGGWAALDGRAAVASPAGCCCPHAAGAFSADICFPKD</sequence>
<dbReference type="UniPathway" id="UPA00152"/>
<evidence type="ECO:0000259" key="7">
    <source>
        <dbReference type="SMART" id="SM01066"/>
    </source>
</evidence>
<protein>
    <recommendedName>
        <fullName evidence="3">starch synthase</fullName>
        <ecNumber evidence="3">2.4.1.21</ecNumber>
    </recommendedName>
</protein>
<keyword evidence="6" id="KW-0750">Starch biosynthesis</keyword>
<dbReference type="SUPFAM" id="SSF53756">
    <property type="entry name" value="UDP-Glycosyltransferase/glycogen phosphorylase"/>
    <property type="match status" value="1"/>
</dbReference>
<dbReference type="Gene3D" id="3.40.50.2000">
    <property type="entry name" value="Glycogen Phosphorylase B"/>
    <property type="match status" value="1"/>
</dbReference>
<dbReference type="InterPro" id="IPR005085">
    <property type="entry name" value="CBM25"/>
</dbReference>